<comment type="caution">
    <text evidence="3">The sequence shown here is derived from an EMBL/GenBank/DDBJ whole genome shotgun (WGS) entry which is preliminary data.</text>
</comment>
<evidence type="ECO:0000313" key="3">
    <source>
        <dbReference type="EMBL" id="KHN95242.1"/>
    </source>
</evidence>
<comment type="catalytic activity">
    <reaction evidence="1">
        <text>L-proline + a quinone = (S)-1-pyrroline-5-carboxylate + a quinol + H(+)</text>
        <dbReference type="Rhea" id="RHEA:23784"/>
        <dbReference type="ChEBI" id="CHEBI:15378"/>
        <dbReference type="ChEBI" id="CHEBI:17388"/>
        <dbReference type="ChEBI" id="CHEBI:24646"/>
        <dbReference type="ChEBI" id="CHEBI:60039"/>
        <dbReference type="ChEBI" id="CHEBI:132124"/>
        <dbReference type="EC" id="1.5.5.2"/>
    </reaction>
</comment>
<proteinExistence type="inferred from homology"/>
<evidence type="ECO:0000256" key="1">
    <source>
        <dbReference type="RuleBase" id="RU364054"/>
    </source>
</evidence>
<dbReference type="GO" id="GO:0071949">
    <property type="term" value="F:FAD binding"/>
    <property type="evidence" value="ECO:0007669"/>
    <property type="project" value="TreeGrafter"/>
</dbReference>
<reference evidence="3 4" key="1">
    <citation type="journal article" date="2014" name="Proc. Natl. Acad. Sci. U.S.A.">
        <title>Trajectory and genomic determinants of fungal-pathogen speciation and host adaptation.</title>
        <authorList>
            <person name="Hu X."/>
            <person name="Xiao G."/>
            <person name="Zheng P."/>
            <person name="Shang Y."/>
            <person name="Su Y."/>
            <person name="Zhang X."/>
            <person name="Liu X."/>
            <person name="Zhan S."/>
            <person name="St Leger R.J."/>
            <person name="Wang C."/>
        </authorList>
    </citation>
    <scope>NUCLEOTIDE SEQUENCE [LARGE SCALE GENOMIC DNA]</scope>
    <source>
        <strain evidence="3 4">ARSEF 1941</strain>
    </source>
</reference>
<feature type="region of interest" description="Disordered" evidence="2">
    <location>
        <begin position="188"/>
        <end position="209"/>
    </location>
</feature>
<dbReference type="GO" id="GO:0005739">
    <property type="term" value="C:mitochondrion"/>
    <property type="evidence" value="ECO:0007669"/>
    <property type="project" value="TreeGrafter"/>
</dbReference>
<organism evidence="3 4">
    <name type="scientific">Metarhizium album (strain ARSEF 1941)</name>
    <dbReference type="NCBI Taxonomy" id="1081103"/>
    <lineage>
        <taxon>Eukaryota</taxon>
        <taxon>Fungi</taxon>
        <taxon>Dikarya</taxon>
        <taxon>Ascomycota</taxon>
        <taxon>Pezizomycotina</taxon>
        <taxon>Sordariomycetes</taxon>
        <taxon>Hypocreomycetidae</taxon>
        <taxon>Hypocreales</taxon>
        <taxon>Clavicipitaceae</taxon>
        <taxon>Metarhizium</taxon>
    </lineage>
</organism>
<dbReference type="STRING" id="1081103.A0A0B2WP59"/>
<dbReference type="RefSeq" id="XP_040676308.1">
    <property type="nucleotide sequence ID" value="XM_040825751.1"/>
</dbReference>
<accession>A0A0B2WP59</accession>
<dbReference type="PANTHER" id="PTHR13914:SF0">
    <property type="entry name" value="PROLINE DEHYDROGENASE 1, MITOCHONDRIAL"/>
    <property type="match status" value="1"/>
</dbReference>
<dbReference type="PANTHER" id="PTHR13914">
    <property type="entry name" value="PROLINE OXIDASE"/>
    <property type="match status" value="1"/>
</dbReference>
<keyword evidence="4" id="KW-1185">Reference proteome</keyword>
<keyword evidence="1" id="KW-0274">FAD</keyword>
<keyword evidence="1" id="KW-0285">Flavoprotein</keyword>
<keyword evidence="1" id="KW-0642">Proline metabolism</keyword>
<comment type="function">
    <text evidence="1">Converts proline to delta-1-pyrroline-5-carboxylate.</text>
</comment>
<dbReference type="GeneID" id="63741408"/>
<evidence type="ECO:0000256" key="2">
    <source>
        <dbReference type="SAM" id="MobiDB-lite"/>
    </source>
</evidence>
<dbReference type="AlphaFoldDB" id="A0A0B2WP59"/>
<gene>
    <name evidence="3" type="ORF">MAM_06953</name>
</gene>
<dbReference type="Gene3D" id="3.20.20.220">
    <property type="match status" value="1"/>
</dbReference>
<dbReference type="OrthoDB" id="5464at2759"/>
<comment type="cofactor">
    <cofactor evidence="1">
        <name>FAD</name>
        <dbReference type="ChEBI" id="CHEBI:57692"/>
    </cofactor>
</comment>
<evidence type="ECO:0000313" key="4">
    <source>
        <dbReference type="Proteomes" id="UP000030816"/>
    </source>
</evidence>
<dbReference type="HOGENOM" id="CLU_1225015_0_0_1"/>
<dbReference type="EC" id="1.5.5.2" evidence="1"/>
<sequence>MAVNRLGHRQEGPGVSYKPAVVRAERPPSSLSALPTGVLCRSLLVNAVSSKPYLLGPAISFMGFLCRPNRPFLLDIGRNKLLAGIMRKAAYRQFCAGESASQVRTTLRRFRGMGFRGTIVTYARETVFDCNKSAIRDVGIETFTDEPAGASCPYIGGWRRGVLETIDLLGDGDHLAVKYANTTHQKHRRTRRLTRRAAGSPGSPARCADTLATLGPRAAAASRPST</sequence>
<protein>
    <recommendedName>
        <fullName evidence="1">Proline dehydrogenase</fullName>
        <ecNumber evidence="1">1.5.5.2</ecNumber>
    </recommendedName>
</protein>
<dbReference type="Proteomes" id="UP000030816">
    <property type="component" value="Unassembled WGS sequence"/>
</dbReference>
<keyword evidence="1" id="KW-0560">Oxidoreductase</keyword>
<dbReference type="GO" id="GO:0010133">
    <property type="term" value="P:L-proline catabolic process to L-glutamate"/>
    <property type="evidence" value="ECO:0007669"/>
    <property type="project" value="TreeGrafter"/>
</dbReference>
<name>A0A0B2WP59_METAS</name>
<dbReference type="GO" id="GO:0004657">
    <property type="term" value="F:proline dehydrogenase activity"/>
    <property type="evidence" value="ECO:0007669"/>
    <property type="project" value="UniProtKB-EC"/>
</dbReference>
<dbReference type="InterPro" id="IPR015659">
    <property type="entry name" value="Proline_oxidase"/>
</dbReference>
<comment type="similarity">
    <text evidence="1">Belongs to the proline oxidase family.</text>
</comment>
<dbReference type="EMBL" id="AZHE01000025">
    <property type="protein sequence ID" value="KHN95242.1"/>
    <property type="molecule type" value="Genomic_DNA"/>
</dbReference>